<dbReference type="GO" id="GO:0003677">
    <property type="term" value="F:DNA binding"/>
    <property type="evidence" value="ECO:0007669"/>
    <property type="project" value="UniProtKB-KW"/>
</dbReference>
<dbReference type="SUPFAM" id="SSF46785">
    <property type="entry name" value="Winged helix' DNA-binding domain"/>
    <property type="match status" value="1"/>
</dbReference>
<dbReference type="Proteomes" id="UP000295500">
    <property type="component" value="Unassembled WGS sequence"/>
</dbReference>
<gene>
    <name evidence="5" type="ORF">EV211_1621</name>
</gene>
<keyword evidence="1" id="KW-0805">Transcription regulation</keyword>
<dbReference type="RefSeq" id="WP_133529330.1">
    <property type="nucleotide sequence ID" value="NZ_SNXO01000062.1"/>
</dbReference>
<dbReference type="InterPro" id="IPR050397">
    <property type="entry name" value="Env_Response_Regulators"/>
</dbReference>
<evidence type="ECO:0000256" key="1">
    <source>
        <dbReference type="ARBA" id="ARBA00023015"/>
    </source>
</evidence>
<keyword evidence="6" id="KW-1185">Reference proteome</keyword>
<sequence length="227" mass="26394">MKKYLELMRQFDLIKSIKPEEIESYLSEGSCNITEYGKNNIVHFVGEFCSKLEIILSGKVVIERIDESGNLMTIADFYGGDVLGGNLMFSKNPYYPMTVTAKDATFILEINKDRLFQLFSDNHEFLRSYLEYVSDHTVILGDRIKHYVNRTIRESIISYLDYERKKQNSNIIKLNMTKKALAERIGVQRTSLSRELAKMREDGLIEYTPVSISLLHKFFKDCVRIMV</sequence>
<organism evidence="5 6">
    <name type="scientific">Aminicella lysinilytica</name>
    <dbReference type="NCBI Taxonomy" id="433323"/>
    <lineage>
        <taxon>Bacteria</taxon>
        <taxon>Bacillati</taxon>
        <taxon>Bacillota</taxon>
        <taxon>Clostridia</taxon>
        <taxon>Peptostreptococcales</taxon>
        <taxon>Anaerovoracaceae</taxon>
        <taxon>Aminicella</taxon>
    </lineage>
</organism>
<reference evidence="5 6" key="1">
    <citation type="submission" date="2019-03" db="EMBL/GenBank/DDBJ databases">
        <title>Genomic Encyclopedia of Type Strains, Phase IV (KMG-IV): sequencing the most valuable type-strain genomes for metagenomic binning, comparative biology and taxonomic classification.</title>
        <authorList>
            <person name="Goeker M."/>
        </authorList>
    </citation>
    <scope>NUCLEOTIDE SEQUENCE [LARGE SCALE GENOMIC DNA]</scope>
    <source>
        <strain evidence="5 6">DSM 28287</strain>
    </source>
</reference>
<feature type="domain" description="Cyclic nucleotide-binding" evidence="4">
    <location>
        <begin position="13"/>
        <end position="136"/>
    </location>
</feature>
<accession>A0A4R6PY76</accession>
<dbReference type="OrthoDB" id="9774616at2"/>
<name>A0A4R6PY76_9FIRM</name>
<dbReference type="InterPro" id="IPR036390">
    <property type="entry name" value="WH_DNA-bd_sf"/>
</dbReference>
<dbReference type="InterPro" id="IPR018490">
    <property type="entry name" value="cNMP-bd_dom_sf"/>
</dbReference>
<dbReference type="InterPro" id="IPR012318">
    <property type="entry name" value="HTH_CRP"/>
</dbReference>
<comment type="caution">
    <text evidence="5">The sequence shown here is derived from an EMBL/GenBank/DDBJ whole genome shotgun (WGS) entry which is preliminary data.</text>
</comment>
<dbReference type="InterPro" id="IPR014710">
    <property type="entry name" value="RmlC-like_jellyroll"/>
</dbReference>
<dbReference type="AlphaFoldDB" id="A0A4R6PY76"/>
<dbReference type="CDD" id="cd00038">
    <property type="entry name" value="CAP_ED"/>
    <property type="match status" value="1"/>
</dbReference>
<dbReference type="GO" id="GO:0003700">
    <property type="term" value="F:DNA-binding transcription factor activity"/>
    <property type="evidence" value="ECO:0007669"/>
    <property type="project" value="TreeGrafter"/>
</dbReference>
<dbReference type="SUPFAM" id="SSF51206">
    <property type="entry name" value="cAMP-binding domain-like"/>
    <property type="match status" value="1"/>
</dbReference>
<keyword evidence="3" id="KW-0804">Transcription</keyword>
<dbReference type="Pfam" id="PF13545">
    <property type="entry name" value="HTH_Crp_2"/>
    <property type="match status" value="1"/>
</dbReference>
<evidence type="ECO:0000259" key="4">
    <source>
        <dbReference type="PROSITE" id="PS50042"/>
    </source>
</evidence>
<evidence type="ECO:0000256" key="2">
    <source>
        <dbReference type="ARBA" id="ARBA00023125"/>
    </source>
</evidence>
<dbReference type="PANTHER" id="PTHR24567">
    <property type="entry name" value="CRP FAMILY TRANSCRIPTIONAL REGULATORY PROTEIN"/>
    <property type="match status" value="1"/>
</dbReference>
<evidence type="ECO:0000313" key="6">
    <source>
        <dbReference type="Proteomes" id="UP000295500"/>
    </source>
</evidence>
<dbReference type="Pfam" id="PF00027">
    <property type="entry name" value="cNMP_binding"/>
    <property type="match status" value="1"/>
</dbReference>
<dbReference type="GO" id="GO:0005829">
    <property type="term" value="C:cytosol"/>
    <property type="evidence" value="ECO:0007669"/>
    <property type="project" value="TreeGrafter"/>
</dbReference>
<protein>
    <submittedName>
        <fullName evidence="5">CRP-like cAMP-binding protein</fullName>
    </submittedName>
</protein>
<proteinExistence type="predicted"/>
<dbReference type="SMART" id="SM00419">
    <property type="entry name" value="HTH_CRP"/>
    <property type="match status" value="1"/>
</dbReference>
<dbReference type="Gene3D" id="2.60.120.10">
    <property type="entry name" value="Jelly Rolls"/>
    <property type="match status" value="1"/>
</dbReference>
<dbReference type="InterPro" id="IPR000595">
    <property type="entry name" value="cNMP-bd_dom"/>
</dbReference>
<dbReference type="EMBL" id="SNXO01000062">
    <property type="protein sequence ID" value="TDP45718.1"/>
    <property type="molecule type" value="Genomic_DNA"/>
</dbReference>
<evidence type="ECO:0000256" key="3">
    <source>
        <dbReference type="ARBA" id="ARBA00023163"/>
    </source>
</evidence>
<evidence type="ECO:0000313" key="5">
    <source>
        <dbReference type="EMBL" id="TDP45718.1"/>
    </source>
</evidence>
<dbReference type="PROSITE" id="PS50042">
    <property type="entry name" value="CNMP_BINDING_3"/>
    <property type="match status" value="1"/>
</dbReference>
<keyword evidence="2" id="KW-0238">DNA-binding</keyword>
<dbReference type="PANTHER" id="PTHR24567:SF58">
    <property type="entry name" value="CYCLIC AMP-BINDING REGULATORY PROTEIN"/>
    <property type="match status" value="1"/>
</dbReference>